<dbReference type="InterPro" id="IPR021421">
    <property type="entry name" value="DUF3071"/>
</dbReference>
<name>A0A3L8P252_9ACTN</name>
<dbReference type="AlphaFoldDB" id="A0A3L8P252"/>
<dbReference type="NCBIfam" id="NF040712">
    <property type="entry name" value="SepH"/>
    <property type="match status" value="1"/>
</dbReference>
<evidence type="ECO:0000313" key="3">
    <source>
        <dbReference type="EMBL" id="RLV49234.1"/>
    </source>
</evidence>
<feature type="region of interest" description="Disordered" evidence="1">
    <location>
        <begin position="251"/>
        <end position="328"/>
    </location>
</feature>
<dbReference type="Proteomes" id="UP000281708">
    <property type="component" value="Unassembled WGS sequence"/>
</dbReference>
<reference evidence="3 4" key="1">
    <citation type="submission" date="2018-10" db="EMBL/GenBank/DDBJ databases">
        <title>Marmoricola sp. 4Q3S-7 whole genome shotgun sequence.</title>
        <authorList>
            <person name="Li F."/>
        </authorList>
    </citation>
    <scope>NUCLEOTIDE SEQUENCE [LARGE SCALE GENOMIC DNA]</scope>
    <source>
        <strain evidence="3 4">4Q3S-7</strain>
    </source>
</reference>
<dbReference type="RefSeq" id="WP_121806336.1">
    <property type="nucleotide sequence ID" value="NZ_RDBE01000007.1"/>
</dbReference>
<gene>
    <name evidence="3" type="ORF">D9V37_11835</name>
</gene>
<feature type="domain" description="DUF3071" evidence="2">
    <location>
        <begin position="1"/>
        <end position="175"/>
    </location>
</feature>
<dbReference type="Pfam" id="PF11268">
    <property type="entry name" value="DUF3071"/>
    <property type="match status" value="1"/>
</dbReference>
<sequence>MRDLTPVRLTGGGKVLVLVDGHGEEYAVPIDDRLRETLGVSLQQAERQLTRKEPTVESTLRPRDIQSRIRAGESAEDVAAVAGTSVEKVMIFAGPVLAERAHVARNAQTASVRRRSGDAGGQVRTLGPAAAVRLREEGVDPESIEWDAWRREDGRWVLTAAYHHDAESRLARFVFDQPGHFVTAEDDEGRWLVGDGAARGRAATTEAAPEGLRLAPAPRAGVDAELGDDAIELVSHGDADWIASVPRQHVEPTVEHTVEPTVEVEPAAEEPADDASTTEPVAEEPAAQDEPPRPPTQLPRPESTPGRKNRRASVPSWDEIMFGGGRGE</sequence>
<dbReference type="EMBL" id="RDBE01000007">
    <property type="protein sequence ID" value="RLV49234.1"/>
    <property type="molecule type" value="Genomic_DNA"/>
</dbReference>
<dbReference type="InterPro" id="IPR047682">
    <property type="entry name" value="SepH-like"/>
</dbReference>
<keyword evidence="4" id="KW-1185">Reference proteome</keyword>
<evidence type="ECO:0000313" key="4">
    <source>
        <dbReference type="Proteomes" id="UP000281708"/>
    </source>
</evidence>
<proteinExistence type="predicted"/>
<comment type="caution">
    <text evidence="3">The sequence shown here is derived from an EMBL/GenBank/DDBJ whole genome shotgun (WGS) entry which is preliminary data.</text>
</comment>
<evidence type="ECO:0000256" key="1">
    <source>
        <dbReference type="SAM" id="MobiDB-lite"/>
    </source>
</evidence>
<protein>
    <submittedName>
        <fullName evidence="3">DUF3071 domain-containing protein</fullName>
    </submittedName>
</protein>
<accession>A0A3L8P252</accession>
<organism evidence="3 4">
    <name type="scientific">Nocardioides mangrovicus</name>
    <dbReference type="NCBI Taxonomy" id="2478913"/>
    <lineage>
        <taxon>Bacteria</taxon>
        <taxon>Bacillati</taxon>
        <taxon>Actinomycetota</taxon>
        <taxon>Actinomycetes</taxon>
        <taxon>Propionibacteriales</taxon>
        <taxon>Nocardioidaceae</taxon>
        <taxon>Nocardioides</taxon>
    </lineage>
</organism>
<evidence type="ECO:0000259" key="2">
    <source>
        <dbReference type="Pfam" id="PF11268"/>
    </source>
</evidence>